<dbReference type="SUPFAM" id="SSF54236">
    <property type="entry name" value="Ubiquitin-like"/>
    <property type="match status" value="1"/>
</dbReference>
<keyword evidence="2" id="KW-1185">Reference proteome</keyword>
<proteinExistence type="predicted"/>
<comment type="caution">
    <text evidence="1">The sequence shown here is derived from an EMBL/GenBank/DDBJ whole genome shotgun (WGS) entry which is preliminary data.</text>
</comment>
<dbReference type="InterPro" id="IPR016024">
    <property type="entry name" value="ARM-type_fold"/>
</dbReference>
<dbReference type="Gene3D" id="1.25.10.10">
    <property type="entry name" value="Leucine-rich Repeat Variant"/>
    <property type="match status" value="1"/>
</dbReference>
<dbReference type="Pfam" id="PF13646">
    <property type="entry name" value="HEAT_2"/>
    <property type="match status" value="1"/>
</dbReference>
<dbReference type="InterPro" id="IPR011989">
    <property type="entry name" value="ARM-like"/>
</dbReference>
<reference evidence="1" key="1">
    <citation type="submission" date="2021-02" db="EMBL/GenBank/DDBJ databases">
        <authorList>
            <person name="Dougan E. K."/>
            <person name="Rhodes N."/>
            <person name="Thang M."/>
            <person name="Chan C."/>
        </authorList>
    </citation>
    <scope>NUCLEOTIDE SEQUENCE</scope>
</reference>
<dbReference type="CDD" id="cd17039">
    <property type="entry name" value="Ubl_ubiquitin_like"/>
    <property type="match status" value="1"/>
</dbReference>
<evidence type="ECO:0000313" key="1">
    <source>
        <dbReference type="EMBL" id="CAE7712937.1"/>
    </source>
</evidence>
<name>A0A812X1P4_SYMPI</name>
<accession>A0A812X1P4</accession>
<organism evidence="1 2">
    <name type="scientific">Symbiodinium pilosum</name>
    <name type="common">Dinoflagellate</name>
    <dbReference type="NCBI Taxonomy" id="2952"/>
    <lineage>
        <taxon>Eukaryota</taxon>
        <taxon>Sar</taxon>
        <taxon>Alveolata</taxon>
        <taxon>Dinophyceae</taxon>
        <taxon>Suessiales</taxon>
        <taxon>Symbiodiniaceae</taxon>
        <taxon>Symbiodinium</taxon>
    </lineage>
</organism>
<evidence type="ECO:0008006" key="3">
    <source>
        <dbReference type="Google" id="ProtNLM"/>
    </source>
</evidence>
<protein>
    <recommendedName>
        <fullName evidence="3">Ubiquitin-like domain-containing protein</fullName>
    </recommendedName>
</protein>
<dbReference type="AlphaFoldDB" id="A0A812X1P4"/>
<sequence length="282" mass="31893">MDALEFSRMVCESLFAERMRGLPDSRKGLIQEKVTEILSAARVTSSSLKSETWSQTERNLRFCAEGWGRVEDLLHALAHVRKGLSTAPATRALPRLNNLCMSAEYSKNLRRQPAFTVCVERLSGQQLVLDMGNRNPCISQIKERIEKQWKIRVDLQMLMVDSRPLEDSEELPEFENPCHVTLVVSMQKPLRCLEHSDYAQRLAALHVLAAEARKDDEEVLEAVMRCCTDASGYVRAKAARTLPELCHHRNSEALQALLLLRYDQDFSVQNAAAAALARFPKA</sequence>
<dbReference type="Gene3D" id="3.10.20.90">
    <property type="entry name" value="Phosphatidylinositol 3-kinase Catalytic Subunit, Chain A, domain 1"/>
    <property type="match status" value="1"/>
</dbReference>
<dbReference type="InterPro" id="IPR029071">
    <property type="entry name" value="Ubiquitin-like_domsf"/>
</dbReference>
<dbReference type="EMBL" id="CAJNIZ010045193">
    <property type="protein sequence ID" value="CAE7712937.1"/>
    <property type="molecule type" value="Genomic_DNA"/>
</dbReference>
<evidence type="ECO:0000313" key="2">
    <source>
        <dbReference type="Proteomes" id="UP000649617"/>
    </source>
</evidence>
<dbReference type="Proteomes" id="UP000649617">
    <property type="component" value="Unassembled WGS sequence"/>
</dbReference>
<dbReference type="SUPFAM" id="SSF48371">
    <property type="entry name" value="ARM repeat"/>
    <property type="match status" value="1"/>
</dbReference>
<gene>
    <name evidence="1" type="ORF">SPIL2461_LOCUS20218</name>
</gene>